<evidence type="ECO:0000313" key="4">
    <source>
        <dbReference type="Proteomes" id="UP000635885"/>
    </source>
</evidence>
<comment type="similarity">
    <text evidence="1">Belongs to the carbon-nitrogen hydrolase superfamily. NIT1/NIT2 family.</text>
</comment>
<dbReference type="Gene3D" id="3.60.110.10">
    <property type="entry name" value="Carbon-nitrogen hydrolase"/>
    <property type="match status" value="1"/>
</dbReference>
<evidence type="ECO:0000313" key="3">
    <source>
        <dbReference type="EMBL" id="GGC34198.1"/>
    </source>
</evidence>
<gene>
    <name evidence="3" type="ORF">GCM10010993_11370</name>
</gene>
<dbReference type="RefSeq" id="WP_188440600.1">
    <property type="nucleotide sequence ID" value="NZ_BMFD01000003.1"/>
</dbReference>
<dbReference type="InterPro" id="IPR003010">
    <property type="entry name" value="C-N_Hydrolase"/>
</dbReference>
<dbReference type="InterPro" id="IPR052737">
    <property type="entry name" value="Omega-amidase_YafV"/>
</dbReference>
<dbReference type="PROSITE" id="PS01227">
    <property type="entry name" value="UPF0012"/>
    <property type="match status" value="1"/>
</dbReference>
<proteinExistence type="inferred from homology"/>
<dbReference type="PANTHER" id="PTHR47799:SF1">
    <property type="entry name" value="OMEGA-AMIDASE YAFV"/>
    <property type="match status" value="1"/>
</dbReference>
<accession>A0ABQ1M2Y2</accession>
<dbReference type="SUPFAM" id="SSF56317">
    <property type="entry name" value="Carbon-nitrogen hydrolase"/>
    <property type="match status" value="1"/>
</dbReference>
<evidence type="ECO:0000256" key="1">
    <source>
        <dbReference type="ARBA" id="ARBA00010613"/>
    </source>
</evidence>
<dbReference type="Pfam" id="PF00795">
    <property type="entry name" value="CN_hydrolase"/>
    <property type="match status" value="1"/>
</dbReference>
<dbReference type="Proteomes" id="UP000635885">
    <property type="component" value="Unassembled WGS sequence"/>
</dbReference>
<sequence>MKSIPNLKLALIQTALHWKDKTANFAMLEEKIWEIEEQVDLIILPEMFSTGFTMDASEMAEPMNFTACKWLKQMASQTQSVVTGSVIIQENGNFFNRMLWAKPNGELLWYDKRHLFRMANEDQSYSMGKEKKIFELKGWKILPQVCYDLRFPVWSRNRQEEGSIEYDVCIYIASWPEPRINAWDILLQARAVENLAYSVGVNRVGSDGNQVPYSGHSAVYNFKGEQMVFSENTEEILIVDLNAEELNLFREKFPAWKDADKFEIL</sequence>
<dbReference type="CDD" id="cd07575">
    <property type="entry name" value="Xc-1258_like"/>
    <property type="match status" value="1"/>
</dbReference>
<dbReference type="InterPro" id="IPR036526">
    <property type="entry name" value="C-N_Hydrolase_sf"/>
</dbReference>
<keyword evidence="4" id="KW-1185">Reference proteome</keyword>
<dbReference type="NCBIfam" id="NF007757">
    <property type="entry name" value="PRK10438.1"/>
    <property type="match status" value="1"/>
</dbReference>
<organism evidence="3 4">
    <name type="scientific">Belliella aquatica</name>
    <dbReference type="NCBI Taxonomy" id="1323734"/>
    <lineage>
        <taxon>Bacteria</taxon>
        <taxon>Pseudomonadati</taxon>
        <taxon>Bacteroidota</taxon>
        <taxon>Cytophagia</taxon>
        <taxon>Cytophagales</taxon>
        <taxon>Cyclobacteriaceae</taxon>
        <taxon>Belliella</taxon>
    </lineage>
</organism>
<protein>
    <submittedName>
        <fullName evidence="3">Nitrilase family protein</fullName>
    </submittedName>
</protein>
<dbReference type="InterPro" id="IPR001110">
    <property type="entry name" value="UPF0012_CS"/>
</dbReference>
<reference evidence="4" key="1">
    <citation type="journal article" date="2019" name="Int. J. Syst. Evol. Microbiol.">
        <title>The Global Catalogue of Microorganisms (GCM) 10K type strain sequencing project: providing services to taxonomists for standard genome sequencing and annotation.</title>
        <authorList>
            <consortium name="The Broad Institute Genomics Platform"/>
            <consortium name="The Broad Institute Genome Sequencing Center for Infectious Disease"/>
            <person name="Wu L."/>
            <person name="Ma J."/>
        </authorList>
    </citation>
    <scope>NUCLEOTIDE SEQUENCE [LARGE SCALE GENOMIC DNA]</scope>
    <source>
        <strain evidence="4">CGMCC 1.12479</strain>
    </source>
</reference>
<dbReference type="PANTHER" id="PTHR47799">
    <property type="entry name" value="OMEGA-AMIDASE YAFV"/>
    <property type="match status" value="1"/>
</dbReference>
<comment type="caution">
    <text evidence="3">The sequence shown here is derived from an EMBL/GenBank/DDBJ whole genome shotgun (WGS) entry which is preliminary data.</text>
</comment>
<feature type="domain" description="CN hydrolase" evidence="2">
    <location>
        <begin position="7"/>
        <end position="243"/>
    </location>
</feature>
<name>A0ABQ1M2Y2_9BACT</name>
<dbReference type="EMBL" id="BMFD01000003">
    <property type="protein sequence ID" value="GGC34198.1"/>
    <property type="molecule type" value="Genomic_DNA"/>
</dbReference>
<evidence type="ECO:0000259" key="2">
    <source>
        <dbReference type="PROSITE" id="PS50263"/>
    </source>
</evidence>
<dbReference type="PROSITE" id="PS50263">
    <property type="entry name" value="CN_HYDROLASE"/>
    <property type="match status" value="1"/>
</dbReference>